<accession>A0A0R3QLR4</accession>
<evidence type="ECO:0000256" key="1">
    <source>
        <dbReference type="SAM" id="SignalP"/>
    </source>
</evidence>
<reference evidence="4" key="1">
    <citation type="submission" date="2017-02" db="UniProtKB">
        <authorList>
            <consortium name="WormBaseParasite"/>
        </authorList>
    </citation>
    <scope>IDENTIFICATION</scope>
</reference>
<sequence>MNLFYYSVLLTLILKLCTSFLNFPSDNIRRLRILDVIGGYPSFFGAIYVHNDPSYDVLCRTEIKSSRFMPLSTVLHFTIKPTYTTVYCMINCIEMDSYHEYNKFQERSKLYDRANSTYCILKHQFLEAAFEKETIGSYVFGDEVRISGQLSLLRPDTNGLCTHIYEQPMKYKVNYTASCRWHFHTEKGCDVNNLVEFLSNQMNGTEVCDQTGDQCVVPILIDMVTASSDQKCDNYSLMSVRLATQKGSILGALVEFLPSSNKCRENYCILTTKISFEEVTQRFLDKMKMSRYENSEGRFRCPSEITCPAELFYFLNTFDVGEFSTQFFEDEIGEGKKLKLEKHEPYSPYMTLPEIFKRSTGPVSKEKSELARAVRPFGRLFQFCYQMR</sequence>
<proteinExistence type="predicted"/>
<dbReference type="Proteomes" id="UP000280834">
    <property type="component" value="Unassembled WGS sequence"/>
</dbReference>
<evidence type="ECO:0000313" key="2">
    <source>
        <dbReference type="EMBL" id="VDO22453.1"/>
    </source>
</evidence>
<feature type="chain" id="PRO_5043130694" evidence="1">
    <location>
        <begin position="20"/>
        <end position="388"/>
    </location>
</feature>
<protein>
    <submittedName>
        <fullName evidence="2 4">Uncharacterized protein</fullName>
    </submittedName>
</protein>
<gene>
    <name evidence="2" type="ORF">BTMF_LOCUS6696</name>
</gene>
<dbReference type="EMBL" id="UZAG01015680">
    <property type="protein sequence ID" value="VDO22453.1"/>
    <property type="molecule type" value="Genomic_DNA"/>
</dbReference>
<dbReference type="AlphaFoldDB" id="A0A0R3QLR4"/>
<keyword evidence="3" id="KW-1185">Reference proteome</keyword>
<name>A0A0R3QLR4_9BILA</name>
<reference evidence="2 3" key="2">
    <citation type="submission" date="2018-11" db="EMBL/GenBank/DDBJ databases">
        <authorList>
            <consortium name="Pathogen Informatics"/>
        </authorList>
    </citation>
    <scope>NUCLEOTIDE SEQUENCE [LARGE SCALE GENOMIC DNA]</scope>
</reference>
<feature type="signal peptide" evidence="1">
    <location>
        <begin position="1"/>
        <end position="19"/>
    </location>
</feature>
<organism evidence="4">
    <name type="scientific">Brugia timori</name>
    <dbReference type="NCBI Taxonomy" id="42155"/>
    <lineage>
        <taxon>Eukaryota</taxon>
        <taxon>Metazoa</taxon>
        <taxon>Ecdysozoa</taxon>
        <taxon>Nematoda</taxon>
        <taxon>Chromadorea</taxon>
        <taxon>Rhabditida</taxon>
        <taxon>Spirurina</taxon>
        <taxon>Spiruromorpha</taxon>
        <taxon>Filarioidea</taxon>
        <taxon>Onchocercidae</taxon>
        <taxon>Brugia</taxon>
    </lineage>
</organism>
<evidence type="ECO:0000313" key="4">
    <source>
        <dbReference type="WBParaSite" id="BTMF_0000864501-mRNA-1"/>
    </source>
</evidence>
<evidence type="ECO:0000313" key="3">
    <source>
        <dbReference type="Proteomes" id="UP000280834"/>
    </source>
</evidence>
<dbReference type="WBParaSite" id="BTMF_0000864501-mRNA-1">
    <property type="protein sequence ID" value="BTMF_0000864501-mRNA-1"/>
    <property type="gene ID" value="BTMF_0000864501"/>
</dbReference>
<keyword evidence="1" id="KW-0732">Signal</keyword>